<name>A0A1I3S100_9SPHI</name>
<keyword evidence="2" id="KW-1185">Reference proteome</keyword>
<evidence type="ECO:0000313" key="1">
    <source>
        <dbReference type="EMBL" id="SFJ52524.1"/>
    </source>
</evidence>
<protein>
    <submittedName>
        <fullName evidence="1">Septum formation initiator</fullName>
    </submittedName>
</protein>
<proteinExistence type="predicted"/>
<accession>A0A1I3S100</accession>
<reference evidence="1 2" key="1">
    <citation type="submission" date="2016-10" db="EMBL/GenBank/DDBJ databases">
        <authorList>
            <person name="de Groot N.N."/>
        </authorList>
    </citation>
    <scope>NUCLEOTIDE SEQUENCE [LARGE SCALE GENOMIC DNA]</scope>
    <source>
        <strain evidence="1 2">RK1</strain>
    </source>
</reference>
<organism evidence="1 2">
    <name type="scientific">Parapedobacter indicus</name>
    <dbReference type="NCBI Taxonomy" id="1477437"/>
    <lineage>
        <taxon>Bacteria</taxon>
        <taxon>Pseudomonadati</taxon>
        <taxon>Bacteroidota</taxon>
        <taxon>Sphingobacteriia</taxon>
        <taxon>Sphingobacteriales</taxon>
        <taxon>Sphingobacteriaceae</taxon>
        <taxon>Parapedobacter</taxon>
    </lineage>
</organism>
<dbReference type="RefSeq" id="WP_090629859.1">
    <property type="nucleotide sequence ID" value="NZ_FOQO01000010.1"/>
</dbReference>
<dbReference type="STRING" id="1477437.SAMN05444682_110219"/>
<evidence type="ECO:0000313" key="2">
    <source>
        <dbReference type="Proteomes" id="UP000198670"/>
    </source>
</evidence>
<dbReference type="AlphaFoldDB" id="A0A1I3S100"/>
<sequence length="98" mass="11659">MERLLSVIRNKYIIAGAAFTIWMLFFDRNDVATQYGYYSQLKELKAEKKFYTVEIEKITKSLHDLDSDPQALQRVAREKYKMKKENEDVFVIIEEEGE</sequence>
<gene>
    <name evidence="1" type="ORF">SAMN05444682_110219</name>
</gene>
<dbReference type="InterPro" id="IPR007060">
    <property type="entry name" value="FtsL/DivIC"/>
</dbReference>
<dbReference type="Proteomes" id="UP000198670">
    <property type="component" value="Unassembled WGS sequence"/>
</dbReference>
<dbReference type="EMBL" id="FOQO01000010">
    <property type="protein sequence ID" value="SFJ52524.1"/>
    <property type="molecule type" value="Genomic_DNA"/>
</dbReference>
<dbReference type="OrthoDB" id="1467719at2"/>
<dbReference type="Pfam" id="PF04977">
    <property type="entry name" value="DivIC"/>
    <property type="match status" value="1"/>
</dbReference>